<evidence type="ECO:0000256" key="3">
    <source>
        <dbReference type="SAM" id="Phobius"/>
    </source>
</evidence>
<organism evidence="5 6">
    <name type="scientific">Nostoc punctiforme (strain ATCC 29133 / PCC 73102)</name>
    <dbReference type="NCBI Taxonomy" id="63737"/>
    <lineage>
        <taxon>Bacteria</taxon>
        <taxon>Bacillati</taxon>
        <taxon>Cyanobacteriota</taxon>
        <taxon>Cyanophyceae</taxon>
        <taxon>Nostocales</taxon>
        <taxon>Nostocaceae</taxon>
        <taxon>Nostoc</taxon>
    </lineage>
</organism>
<accession>B2IXR5</accession>
<evidence type="ECO:0000313" key="5">
    <source>
        <dbReference type="EMBL" id="ACC81593.1"/>
    </source>
</evidence>
<dbReference type="InterPro" id="IPR003140">
    <property type="entry name" value="PLipase/COase/thioEstase"/>
</dbReference>
<keyword evidence="3" id="KW-0472">Membrane</keyword>
<dbReference type="Pfam" id="PF02230">
    <property type="entry name" value="Abhydrolase_2"/>
    <property type="match status" value="1"/>
</dbReference>
<proteinExistence type="predicted"/>
<dbReference type="SUPFAM" id="SSF53474">
    <property type="entry name" value="alpha/beta-Hydrolases"/>
    <property type="match status" value="1"/>
</dbReference>
<evidence type="ECO:0000256" key="2">
    <source>
        <dbReference type="ARBA" id="ARBA00022801"/>
    </source>
</evidence>
<evidence type="ECO:0000259" key="4">
    <source>
        <dbReference type="Pfam" id="PF02230"/>
    </source>
</evidence>
<dbReference type="eggNOG" id="COG0400">
    <property type="taxonomic scope" value="Bacteria"/>
</dbReference>
<dbReference type="AlphaFoldDB" id="B2IXR5"/>
<evidence type="ECO:0000256" key="1">
    <source>
        <dbReference type="ARBA" id="ARBA00022729"/>
    </source>
</evidence>
<dbReference type="PANTHER" id="PTHR43037">
    <property type="entry name" value="UNNAMED PRODUCT-RELATED"/>
    <property type="match status" value="1"/>
</dbReference>
<dbReference type="GO" id="GO:0016787">
    <property type="term" value="F:hydrolase activity"/>
    <property type="evidence" value="ECO:0007669"/>
    <property type="project" value="UniProtKB-KW"/>
</dbReference>
<reference evidence="5 6" key="2">
    <citation type="journal article" date="2013" name="Plant Physiol.">
        <title>A Nostoc punctiforme Sugar Transporter Necessary to Establish a Cyanobacterium-Plant Symbiosis.</title>
        <authorList>
            <person name="Ekman M."/>
            <person name="Picossi S."/>
            <person name="Campbell E.L."/>
            <person name="Meeks J.C."/>
            <person name="Flores E."/>
        </authorList>
    </citation>
    <scope>NUCLEOTIDE SEQUENCE [LARGE SCALE GENOMIC DNA]</scope>
    <source>
        <strain evidence="6">ATCC 29133 / PCC 73102</strain>
    </source>
</reference>
<dbReference type="EMBL" id="CP001037">
    <property type="protein sequence ID" value="ACC81593.1"/>
    <property type="molecule type" value="Genomic_DNA"/>
</dbReference>
<gene>
    <name evidence="5" type="ordered locus">Npun_R3115</name>
</gene>
<dbReference type="Gene3D" id="3.40.50.1820">
    <property type="entry name" value="alpha/beta hydrolase"/>
    <property type="match status" value="1"/>
</dbReference>
<protein>
    <submittedName>
        <fullName evidence="5">Phospholipase/Carboxylesterase</fullName>
    </submittedName>
</protein>
<dbReference type="InterPro" id="IPR050955">
    <property type="entry name" value="Plant_Biomass_Hydrol_Est"/>
</dbReference>
<feature type="domain" description="Phospholipase/carboxylesterase/thioesterase" evidence="4">
    <location>
        <begin position="180"/>
        <end position="281"/>
    </location>
</feature>
<sequence>MLPLGKTFFGLMPLFGYIFLLNALAAIAVTQNKNLPDWTRRQLLQFGLTGMILPLAASQLSNCQKRNLLVMESSKQVDSRAAEGQLLSRPTRPTTTALTGLHPLGLDGQRDGFVYVPETYQADQPVPLVLILHGAGGDAEGALKILHHLANRFGTILLAVDSRQQTWDIIRGGYGPDIAFIDRALAQTFSHYAIAPNQVAIAGFSDGASYALSVGITNGELFNHIIAFSPGFMAPASQSGKPRVFISHGKFDTALPIERCSRRIVQQLKQADYDLEYRDFNGFHTVPTAIAERAMEWFTQSAPDKVFHS</sequence>
<keyword evidence="3" id="KW-1133">Transmembrane helix</keyword>
<dbReference type="Proteomes" id="UP000001191">
    <property type="component" value="Chromosome"/>
</dbReference>
<reference evidence="6" key="1">
    <citation type="submission" date="2008-04" db="EMBL/GenBank/DDBJ databases">
        <title>Complete sequence of chromosome of Nostoc punctiforme ATCC 29133.</title>
        <authorList>
            <consortium name="US DOE Joint Genome Institute"/>
            <person name="Copeland A."/>
            <person name="Lucas S."/>
            <person name="Lapidus A."/>
            <person name="Glavina del Rio T."/>
            <person name="Dalin E."/>
            <person name="Tice H."/>
            <person name="Pitluck S."/>
            <person name="Chain P."/>
            <person name="Malfatti S."/>
            <person name="Shin M."/>
            <person name="Vergez L."/>
            <person name="Schmutz J."/>
            <person name="Larimer F."/>
            <person name="Land M."/>
            <person name="Hauser L."/>
            <person name="Kyrpides N."/>
            <person name="Kim E."/>
            <person name="Meeks J.C."/>
            <person name="Elhai J."/>
            <person name="Campbell E.L."/>
            <person name="Thiel T."/>
            <person name="Longmire J."/>
            <person name="Potts M."/>
            <person name="Atlas R."/>
        </authorList>
    </citation>
    <scope>NUCLEOTIDE SEQUENCE [LARGE SCALE GENOMIC DNA]</scope>
    <source>
        <strain evidence="6">ATCC 29133 / PCC 73102</strain>
    </source>
</reference>
<dbReference type="EnsemblBacteria" id="ACC81593">
    <property type="protein sequence ID" value="ACC81593"/>
    <property type="gene ID" value="Npun_R3115"/>
</dbReference>
<keyword evidence="1" id="KW-0732">Signal</keyword>
<dbReference type="STRING" id="63737.Npun_R3115"/>
<dbReference type="HOGENOM" id="CLU_086004_0_0_3"/>
<keyword evidence="3" id="KW-0812">Transmembrane</keyword>
<name>B2IXR5_NOSP7</name>
<keyword evidence="2" id="KW-0378">Hydrolase</keyword>
<evidence type="ECO:0000313" key="6">
    <source>
        <dbReference type="Proteomes" id="UP000001191"/>
    </source>
</evidence>
<dbReference type="InterPro" id="IPR029058">
    <property type="entry name" value="AB_hydrolase_fold"/>
</dbReference>
<dbReference type="KEGG" id="npu:Npun_R3115"/>
<feature type="transmembrane region" description="Helical" evidence="3">
    <location>
        <begin position="12"/>
        <end position="31"/>
    </location>
</feature>
<keyword evidence="6" id="KW-1185">Reference proteome</keyword>
<dbReference type="PANTHER" id="PTHR43037:SF5">
    <property type="entry name" value="FERULOYL ESTERASE"/>
    <property type="match status" value="1"/>
</dbReference>